<reference evidence="1 2" key="1">
    <citation type="journal article" name="Nat. Commun.">
        <title>Undinarchaeota illuminate DPANN phylogeny and the impact of gene transfer on archaeal evolution.</title>
        <authorList>
            <person name="Dombrowski N."/>
            <person name="Williams T.A."/>
            <person name="Sun J."/>
            <person name="Woodcroft B.J."/>
            <person name="Lee J.H."/>
            <person name="Minh B.Q."/>
            <person name="Rinke C."/>
            <person name="Spang A."/>
        </authorList>
    </citation>
    <scope>NUCLEOTIDE SEQUENCE [LARGE SCALE GENOMIC DNA]</scope>
    <source>
        <strain evidence="1">MAG_bin1129</strain>
    </source>
</reference>
<evidence type="ECO:0000313" key="1">
    <source>
        <dbReference type="EMBL" id="HIK00676.1"/>
    </source>
</evidence>
<comment type="caution">
    <text evidence="1">The sequence shown here is derived from an EMBL/GenBank/DDBJ whole genome shotgun (WGS) entry which is preliminary data.</text>
</comment>
<sequence length="356" mass="39681">MKNSYIIVLLAAVLIISGCISAQGPLENKTETPIGGNVTTLPPEPVNISVPPTSTEKTYSIIDEKLATPGKNPAIAIYNGKLWIAYERFTGSSEDIYVKSFDGKSFGSDVLIENSDIDDIQPASISYSGNLYIFYTQTVPRSQAATIYYKIFNGKDWSGKKEVGALESLFYYYNSSAVIYKNDLYLFWTKGKPTDYGFTSSRLLRGDFWFDGITLTGIAATTDDKNPQATLHGKDILVLYENYIPNGELNDVYVKKYAGGFWSTAVKLTGESENKFKSSGSLYSFNGKVYAIWIEQDDLYMRTSSDGLVWGKIRRLTESDDAEDEPSLMEYNGNLYIAFTKYKEGAPFVYLAKLDG</sequence>
<dbReference type="SUPFAM" id="SSF89372">
    <property type="entry name" value="Fucose-specific lectin"/>
    <property type="match status" value="2"/>
</dbReference>
<organism evidence="1 2">
    <name type="scientific">Candidatus Naiadarchaeum limnaeum</name>
    <dbReference type="NCBI Taxonomy" id="2756139"/>
    <lineage>
        <taxon>Archaea</taxon>
        <taxon>Candidatus Undinarchaeota</taxon>
        <taxon>Candidatus Undinarchaeia</taxon>
        <taxon>Candidatus Naiadarchaeales</taxon>
        <taxon>Candidatus Naiadarchaeaceae</taxon>
        <taxon>Candidatus Naiadarchaeum</taxon>
    </lineage>
</organism>
<dbReference type="AlphaFoldDB" id="A0A832VAQ5"/>
<gene>
    <name evidence="1" type="ORF">H1016_04000</name>
</gene>
<proteinExistence type="predicted"/>
<dbReference type="Proteomes" id="UP000646946">
    <property type="component" value="Unassembled WGS sequence"/>
</dbReference>
<protein>
    <recommendedName>
        <fullName evidence="3">Exo-alpha-sialidase</fullName>
    </recommendedName>
</protein>
<evidence type="ECO:0000313" key="2">
    <source>
        <dbReference type="Proteomes" id="UP000646946"/>
    </source>
</evidence>
<name>A0A832VAQ5_9ARCH</name>
<dbReference type="PROSITE" id="PS51257">
    <property type="entry name" value="PROKAR_LIPOPROTEIN"/>
    <property type="match status" value="1"/>
</dbReference>
<evidence type="ECO:0008006" key="3">
    <source>
        <dbReference type="Google" id="ProtNLM"/>
    </source>
</evidence>
<accession>A0A832VAQ5</accession>
<keyword evidence="2" id="KW-1185">Reference proteome</keyword>
<dbReference type="EMBL" id="DVAB01000033">
    <property type="protein sequence ID" value="HIK00676.1"/>
    <property type="molecule type" value="Genomic_DNA"/>
</dbReference>